<dbReference type="InterPro" id="IPR006594">
    <property type="entry name" value="LisH"/>
</dbReference>
<gene>
    <name evidence="2" type="ORF">Z043_117134</name>
</gene>
<reference evidence="2 3" key="1">
    <citation type="submission" date="2015-08" db="EMBL/GenBank/DDBJ databases">
        <title>The genome of the Asian arowana (Scleropages formosus).</title>
        <authorList>
            <person name="Tan M.H."/>
            <person name="Gan H.M."/>
            <person name="Croft L.J."/>
            <person name="Austin C.M."/>
        </authorList>
    </citation>
    <scope>NUCLEOTIDE SEQUENCE [LARGE SCALE GENOMIC DNA]</scope>
    <source>
        <strain evidence="2">Aro1</strain>
    </source>
</reference>
<organism evidence="2 3">
    <name type="scientific">Scleropages formosus</name>
    <name type="common">Asian bonytongue</name>
    <name type="synonym">Osteoglossum formosum</name>
    <dbReference type="NCBI Taxonomy" id="113540"/>
    <lineage>
        <taxon>Eukaryota</taxon>
        <taxon>Metazoa</taxon>
        <taxon>Chordata</taxon>
        <taxon>Craniata</taxon>
        <taxon>Vertebrata</taxon>
        <taxon>Euteleostomi</taxon>
        <taxon>Actinopterygii</taxon>
        <taxon>Neopterygii</taxon>
        <taxon>Teleostei</taxon>
        <taxon>Osteoglossocephala</taxon>
        <taxon>Osteoglossomorpha</taxon>
        <taxon>Osteoglossiformes</taxon>
        <taxon>Osteoglossidae</taxon>
        <taxon>Scleropages</taxon>
    </lineage>
</organism>
<feature type="region of interest" description="Disordered" evidence="1">
    <location>
        <begin position="62"/>
        <end position="157"/>
    </location>
</feature>
<sequence length="157" mass="17471">MNSQGGDSAEQHRRQQLLRLIYLHLKENGYEKAANVLKKHICQKETEASVTLYEIYTGWIKTSDGFGDTKQEPGLNRESPPKKSHLSDYAAGVEGDEVKPEKAGHASSVPPLVELSKPTIPQEETVPLTQDMGVKVISSDSESPEDSEEEEQRPQQQ</sequence>
<protein>
    <submittedName>
        <fullName evidence="2">Uncharacterized protein</fullName>
    </submittedName>
</protein>
<evidence type="ECO:0000313" key="2">
    <source>
        <dbReference type="EMBL" id="KPP64508.1"/>
    </source>
</evidence>
<dbReference type="Proteomes" id="UP000034805">
    <property type="component" value="Unassembled WGS sequence"/>
</dbReference>
<dbReference type="AlphaFoldDB" id="A0A0P7URD0"/>
<dbReference type="EMBL" id="JARO02006987">
    <property type="protein sequence ID" value="KPP64508.1"/>
    <property type="molecule type" value="Genomic_DNA"/>
</dbReference>
<feature type="compositionally biased region" description="Acidic residues" evidence="1">
    <location>
        <begin position="142"/>
        <end position="151"/>
    </location>
</feature>
<dbReference type="PROSITE" id="PS50896">
    <property type="entry name" value="LISH"/>
    <property type="match status" value="1"/>
</dbReference>
<comment type="caution">
    <text evidence="2">The sequence shown here is derived from an EMBL/GenBank/DDBJ whole genome shotgun (WGS) entry which is preliminary data.</text>
</comment>
<feature type="non-terminal residue" evidence="2">
    <location>
        <position position="157"/>
    </location>
</feature>
<name>A0A0P7URD0_SCLFO</name>
<evidence type="ECO:0000313" key="3">
    <source>
        <dbReference type="Proteomes" id="UP000034805"/>
    </source>
</evidence>
<proteinExistence type="predicted"/>
<accession>A0A0P7URD0</accession>
<evidence type="ECO:0000256" key="1">
    <source>
        <dbReference type="SAM" id="MobiDB-lite"/>
    </source>
</evidence>